<name>N1PRR9_DOTSN</name>
<organism evidence="2 3">
    <name type="scientific">Dothistroma septosporum (strain NZE10 / CBS 128990)</name>
    <name type="common">Red band needle blight fungus</name>
    <name type="synonym">Mycosphaerella pini</name>
    <dbReference type="NCBI Taxonomy" id="675120"/>
    <lineage>
        <taxon>Eukaryota</taxon>
        <taxon>Fungi</taxon>
        <taxon>Dikarya</taxon>
        <taxon>Ascomycota</taxon>
        <taxon>Pezizomycotina</taxon>
        <taxon>Dothideomycetes</taxon>
        <taxon>Dothideomycetidae</taxon>
        <taxon>Mycosphaerellales</taxon>
        <taxon>Mycosphaerellaceae</taxon>
        <taxon>Dothistroma</taxon>
    </lineage>
</organism>
<dbReference type="AlphaFoldDB" id="N1PRR9"/>
<gene>
    <name evidence="2" type="ORF">DOTSEDRAFT_70940</name>
</gene>
<keyword evidence="3" id="KW-1185">Reference proteome</keyword>
<dbReference type="EMBL" id="KB446538">
    <property type="protein sequence ID" value="EME45070.1"/>
    <property type="molecule type" value="Genomic_DNA"/>
</dbReference>
<accession>N1PRR9</accession>
<reference evidence="2 3" key="2">
    <citation type="journal article" date="2012" name="PLoS Pathog.">
        <title>Diverse lifestyles and strategies of plant pathogenesis encoded in the genomes of eighteen Dothideomycetes fungi.</title>
        <authorList>
            <person name="Ohm R.A."/>
            <person name="Feau N."/>
            <person name="Henrissat B."/>
            <person name="Schoch C.L."/>
            <person name="Horwitz B.A."/>
            <person name="Barry K.W."/>
            <person name="Condon B.J."/>
            <person name="Copeland A.C."/>
            <person name="Dhillon B."/>
            <person name="Glaser F."/>
            <person name="Hesse C.N."/>
            <person name="Kosti I."/>
            <person name="LaButti K."/>
            <person name="Lindquist E.A."/>
            <person name="Lucas S."/>
            <person name="Salamov A.A."/>
            <person name="Bradshaw R.E."/>
            <person name="Ciuffetti L."/>
            <person name="Hamelin R.C."/>
            <person name="Kema G.H.J."/>
            <person name="Lawrence C."/>
            <person name="Scott J.A."/>
            <person name="Spatafora J.W."/>
            <person name="Turgeon B.G."/>
            <person name="de Wit P.J.G.M."/>
            <person name="Zhong S."/>
            <person name="Goodwin S.B."/>
            <person name="Grigoriev I.V."/>
        </authorList>
    </citation>
    <scope>NUCLEOTIDE SEQUENCE [LARGE SCALE GENOMIC DNA]</scope>
    <source>
        <strain evidence="3">NZE10 / CBS 128990</strain>
    </source>
</reference>
<evidence type="ECO:0000256" key="1">
    <source>
        <dbReference type="SAM" id="MobiDB-lite"/>
    </source>
</evidence>
<dbReference type="Proteomes" id="UP000016933">
    <property type="component" value="Unassembled WGS sequence"/>
</dbReference>
<evidence type="ECO:0000313" key="2">
    <source>
        <dbReference type="EMBL" id="EME45070.1"/>
    </source>
</evidence>
<reference evidence="3" key="1">
    <citation type="journal article" date="2012" name="PLoS Genet.">
        <title>The genomes of the fungal plant pathogens Cladosporium fulvum and Dothistroma septosporum reveal adaptation to different hosts and lifestyles but also signatures of common ancestry.</title>
        <authorList>
            <person name="de Wit P.J.G.M."/>
            <person name="van der Burgt A."/>
            <person name="Oekmen B."/>
            <person name="Stergiopoulos I."/>
            <person name="Abd-Elsalam K.A."/>
            <person name="Aerts A.L."/>
            <person name="Bahkali A.H."/>
            <person name="Beenen H.G."/>
            <person name="Chettri P."/>
            <person name="Cox M.P."/>
            <person name="Datema E."/>
            <person name="de Vries R.P."/>
            <person name="Dhillon B."/>
            <person name="Ganley A.R."/>
            <person name="Griffiths S.A."/>
            <person name="Guo Y."/>
            <person name="Hamelin R.C."/>
            <person name="Henrissat B."/>
            <person name="Kabir M.S."/>
            <person name="Jashni M.K."/>
            <person name="Kema G."/>
            <person name="Klaubauf S."/>
            <person name="Lapidus A."/>
            <person name="Levasseur A."/>
            <person name="Lindquist E."/>
            <person name="Mehrabi R."/>
            <person name="Ohm R.A."/>
            <person name="Owen T.J."/>
            <person name="Salamov A."/>
            <person name="Schwelm A."/>
            <person name="Schijlen E."/>
            <person name="Sun H."/>
            <person name="van den Burg H.A."/>
            <person name="van Ham R.C.H.J."/>
            <person name="Zhang S."/>
            <person name="Goodwin S.B."/>
            <person name="Grigoriev I.V."/>
            <person name="Collemare J."/>
            <person name="Bradshaw R.E."/>
        </authorList>
    </citation>
    <scope>NUCLEOTIDE SEQUENCE [LARGE SCALE GENOMIC DNA]</scope>
    <source>
        <strain evidence="3">NZE10 / CBS 128990</strain>
    </source>
</reference>
<protein>
    <submittedName>
        <fullName evidence="2">Uncharacterized protein</fullName>
    </submittedName>
</protein>
<dbReference type="HOGENOM" id="CLU_2512608_0_0_1"/>
<feature type="region of interest" description="Disordered" evidence="1">
    <location>
        <begin position="33"/>
        <end position="63"/>
    </location>
</feature>
<proteinExistence type="predicted"/>
<evidence type="ECO:0000313" key="3">
    <source>
        <dbReference type="Proteomes" id="UP000016933"/>
    </source>
</evidence>
<sequence length="85" mass="9450">MRGPRATNVICHIKPRSHQHGLLQELLARRQAGRRNPSDVLTAQGEGVEATSEEVAMDTREIRSGQTADVFAGYHDQPSTLPQRF</sequence>